<feature type="transmembrane region" description="Helical" evidence="1">
    <location>
        <begin position="174"/>
        <end position="191"/>
    </location>
</feature>
<keyword evidence="1" id="KW-0812">Transmembrane</keyword>
<dbReference type="InterPro" id="IPR038765">
    <property type="entry name" value="Papain-like_cys_pep_sf"/>
</dbReference>
<dbReference type="PANTHER" id="PTHR42736">
    <property type="entry name" value="PROTEIN-GLUTAMINE GAMMA-GLUTAMYLTRANSFERASE"/>
    <property type="match status" value="1"/>
</dbReference>
<feature type="transmembrane region" description="Helical" evidence="1">
    <location>
        <begin position="37"/>
        <end position="60"/>
    </location>
</feature>
<reference evidence="3 4" key="1">
    <citation type="submission" date="2017-02" db="EMBL/GenBank/DDBJ databases">
        <authorList>
            <person name="Peterson S.W."/>
        </authorList>
    </citation>
    <scope>NUCLEOTIDE SEQUENCE [LARGE SCALE GENOMIC DNA]</scope>
    <source>
        <strain evidence="3 4">ATCC 17233</strain>
    </source>
</reference>
<name>A0A1T4NH48_9FIRM</name>
<dbReference type="InterPro" id="IPR002931">
    <property type="entry name" value="Transglutaminase-like"/>
</dbReference>
<feature type="transmembrane region" description="Helical" evidence="1">
    <location>
        <begin position="146"/>
        <end position="167"/>
    </location>
</feature>
<evidence type="ECO:0000313" key="4">
    <source>
        <dbReference type="Proteomes" id="UP000189857"/>
    </source>
</evidence>
<feature type="domain" description="Transglutaminase-like" evidence="2">
    <location>
        <begin position="505"/>
        <end position="601"/>
    </location>
</feature>
<dbReference type="InterPro" id="IPR052901">
    <property type="entry name" value="Bact_TGase-like"/>
</dbReference>
<dbReference type="RefSeq" id="WP_078787414.1">
    <property type="nucleotide sequence ID" value="NZ_FMTO01000008.1"/>
</dbReference>
<keyword evidence="1" id="KW-0472">Membrane</keyword>
<proteinExistence type="predicted"/>
<evidence type="ECO:0000313" key="3">
    <source>
        <dbReference type="EMBL" id="SJZ78068.1"/>
    </source>
</evidence>
<dbReference type="AlphaFoldDB" id="A0A1T4NH48"/>
<keyword evidence="4" id="KW-1185">Reference proteome</keyword>
<feature type="transmembrane region" description="Helical" evidence="1">
    <location>
        <begin position="91"/>
        <end position="107"/>
    </location>
</feature>
<dbReference type="Pfam" id="PF01841">
    <property type="entry name" value="Transglut_core"/>
    <property type="match status" value="1"/>
</dbReference>
<dbReference type="PANTHER" id="PTHR42736:SF1">
    <property type="entry name" value="PROTEIN-GLUTAMINE GAMMA-GLUTAMYLTRANSFERASE"/>
    <property type="match status" value="1"/>
</dbReference>
<evidence type="ECO:0000256" key="1">
    <source>
        <dbReference type="SAM" id="Phobius"/>
    </source>
</evidence>
<feature type="transmembrane region" description="Helical" evidence="1">
    <location>
        <begin position="645"/>
        <end position="665"/>
    </location>
</feature>
<keyword evidence="1" id="KW-1133">Transmembrane helix</keyword>
<dbReference type="Gene3D" id="3.10.620.30">
    <property type="match status" value="1"/>
</dbReference>
<sequence>MQSWSSRIKEYNNIEICKGVEIDKSVYEEKENRIKTLIIKGIITYCLSVGGAGIYLSSFACEYSELTVHIVGIITAILCALLYYSALTENVGYIVYFLVFAGAAFLLKEYINTGFYAIVNDTMSYAMIYLKLEGVQHYTERMSDRYFSITVTACFYVMVSNIIVNNYISRRARYLIATIIVSFINIVPLFFGLEPDMIYVLLYFSGIFMAYFLKSGKHYRLYRRNSKYYHSEKGLSYGINSKVLRQASIVAVIIIFAFVNIISAIVPKQGYSAKGNNKYKQRAVDVAETLFTLGFMGLFNRYENNGGLSTGRLGGVSSIHLDYKTDIKIKYAPYSYEPIYLKDFVGGRYIPVENRWEMDKTCRTPEGENHGEVEALKKRFLLGEEYSAKAKIEVTNVDANAGIYLPYYSDDTNTIAYYQAPVTYEFYPLFREVGISPDNIPIDPEYRYVPDEIKDELIEFCEQRGFHGSDEEIIQQIEDYFQEEIPYTIKPGATPRGTDFILYFLLYNKKGYCAHYASATAMILRTMGIPSRYCEGYVVSYDQATRDGELAEDSAYEDYYEGYSAIGETAPIEVEVTDADAHAWVEAYIEGRGWVLVDATPAGEEEDIIDFWSQFSRDDIGKDKEEEETTNFGGFKIRDSFIQKIAIVLLYIVIVAFLVFMYIYIKPFVVYNIEYKRAEINDKLIMKYMRYVRKLQKKDKEFKKAINYEDQLDYLVQSGKMTCTKDNRDRLLEILKIAGFSNKKITNDDFTFAENILYSKR</sequence>
<protein>
    <submittedName>
        <fullName evidence="3">Transglutaminase-like superfamily protein</fullName>
    </submittedName>
</protein>
<feature type="transmembrane region" description="Helical" evidence="1">
    <location>
        <begin position="197"/>
        <end position="213"/>
    </location>
</feature>
<gene>
    <name evidence="3" type="ORF">SAMN02745110_01570</name>
</gene>
<feature type="transmembrane region" description="Helical" evidence="1">
    <location>
        <begin position="247"/>
        <end position="266"/>
    </location>
</feature>
<dbReference type="Proteomes" id="UP000189857">
    <property type="component" value="Unassembled WGS sequence"/>
</dbReference>
<evidence type="ECO:0000259" key="2">
    <source>
        <dbReference type="SMART" id="SM00460"/>
    </source>
</evidence>
<dbReference type="SMART" id="SM00460">
    <property type="entry name" value="TGc"/>
    <property type="match status" value="1"/>
</dbReference>
<organism evidence="3 4">
    <name type="scientific">Eubacterium ruminantium</name>
    <dbReference type="NCBI Taxonomy" id="42322"/>
    <lineage>
        <taxon>Bacteria</taxon>
        <taxon>Bacillati</taxon>
        <taxon>Bacillota</taxon>
        <taxon>Clostridia</taxon>
        <taxon>Eubacteriales</taxon>
        <taxon>Eubacteriaceae</taxon>
        <taxon>Eubacterium</taxon>
    </lineage>
</organism>
<dbReference type="SUPFAM" id="SSF54001">
    <property type="entry name" value="Cysteine proteinases"/>
    <property type="match status" value="1"/>
</dbReference>
<feature type="transmembrane region" description="Helical" evidence="1">
    <location>
        <begin position="66"/>
        <end position="84"/>
    </location>
</feature>
<dbReference type="EMBL" id="FUXA01000009">
    <property type="protein sequence ID" value="SJZ78068.1"/>
    <property type="molecule type" value="Genomic_DNA"/>
</dbReference>
<accession>A0A1T4NH48</accession>
<dbReference type="OrthoDB" id="9804872at2"/>